<dbReference type="PANTHER" id="PTHR38121:SF4">
    <property type="entry name" value="GH16 DOMAIN-CONTAINING PROTEIN-RELATED"/>
    <property type="match status" value="1"/>
</dbReference>
<dbReference type="AlphaFoldDB" id="A0A6A5Y2X4"/>
<protein>
    <submittedName>
        <fullName evidence="3">Glycoside hydrolase family 16 protein</fullName>
    </submittedName>
</protein>
<dbReference type="GO" id="GO:0004553">
    <property type="term" value="F:hydrolase activity, hydrolyzing O-glycosyl compounds"/>
    <property type="evidence" value="ECO:0007669"/>
    <property type="project" value="InterPro"/>
</dbReference>
<dbReference type="CDD" id="cd00413">
    <property type="entry name" value="Glyco_hydrolase_16"/>
    <property type="match status" value="1"/>
</dbReference>
<keyword evidence="1" id="KW-0732">Signal</keyword>
<dbReference type="InterPro" id="IPR000757">
    <property type="entry name" value="Beta-glucanase-like"/>
</dbReference>
<feature type="chain" id="PRO_5025386840" evidence="1">
    <location>
        <begin position="25"/>
        <end position="399"/>
    </location>
</feature>
<keyword evidence="4" id="KW-1185">Reference proteome</keyword>
<organism evidence="3 4">
    <name type="scientific">Aaosphaeria arxii CBS 175.79</name>
    <dbReference type="NCBI Taxonomy" id="1450172"/>
    <lineage>
        <taxon>Eukaryota</taxon>
        <taxon>Fungi</taxon>
        <taxon>Dikarya</taxon>
        <taxon>Ascomycota</taxon>
        <taxon>Pezizomycotina</taxon>
        <taxon>Dothideomycetes</taxon>
        <taxon>Pleosporomycetidae</taxon>
        <taxon>Pleosporales</taxon>
        <taxon>Pleosporales incertae sedis</taxon>
        <taxon>Aaosphaeria</taxon>
    </lineage>
</organism>
<keyword evidence="3" id="KW-0378">Hydrolase</keyword>
<dbReference type="Proteomes" id="UP000799778">
    <property type="component" value="Unassembled WGS sequence"/>
</dbReference>
<dbReference type="GeneID" id="54284391"/>
<feature type="domain" description="GH16" evidence="2">
    <location>
        <begin position="87"/>
        <end position="326"/>
    </location>
</feature>
<accession>A0A6A5Y2X4</accession>
<dbReference type="Gene3D" id="2.60.120.200">
    <property type="match status" value="1"/>
</dbReference>
<proteinExistence type="predicted"/>
<name>A0A6A5Y2X4_9PLEO</name>
<evidence type="ECO:0000313" key="4">
    <source>
        <dbReference type="Proteomes" id="UP000799778"/>
    </source>
</evidence>
<dbReference type="OrthoDB" id="4388755at2759"/>
<dbReference type="InterPro" id="IPR013320">
    <property type="entry name" value="ConA-like_dom_sf"/>
</dbReference>
<reference evidence="3" key="1">
    <citation type="journal article" date="2020" name="Stud. Mycol.">
        <title>101 Dothideomycetes genomes: a test case for predicting lifestyles and emergence of pathogens.</title>
        <authorList>
            <person name="Haridas S."/>
            <person name="Albert R."/>
            <person name="Binder M."/>
            <person name="Bloem J."/>
            <person name="Labutti K."/>
            <person name="Salamov A."/>
            <person name="Andreopoulos B."/>
            <person name="Baker S."/>
            <person name="Barry K."/>
            <person name="Bills G."/>
            <person name="Bluhm B."/>
            <person name="Cannon C."/>
            <person name="Castanera R."/>
            <person name="Culley D."/>
            <person name="Daum C."/>
            <person name="Ezra D."/>
            <person name="Gonzalez J."/>
            <person name="Henrissat B."/>
            <person name="Kuo A."/>
            <person name="Liang C."/>
            <person name="Lipzen A."/>
            <person name="Lutzoni F."/>
            <person name="Magnuson J."/>
            <person name="Mondo S."/>
            <person name="Nolan M."/>
            <person name="Ohm R."/>
            <person name="Pangilinan J."/>
            <person name="Park H.-J."/>
            <person name="Ramirez L."/>
            <person name="Alfaro M."/>
            <person name="Sun H."/>
            <person name="Tritt A."/>
            <person name="Yoshinaga Y."/>
            <person name="Zwiers L.-H."/>
            <person name="Turgeon B."/>
            <person name="Goodwin S."/>
            <person name="Spatafora J."/>
            <person name="Crous P."/>
            <person name="Grigoriev I."/>
        </authorList>
    </citation>
    <scope>NUCLEOTIDE SEQUENCE</scope>
    <source>
        <strain evidence="3">CBS 175.79</strain>
    </source>
</reference>
<evidence type="ECO:0000313" key="3">
    <source>
        <dbReference type="EMBL" id="KAF2018924.1"/>
    </source>
</evidence>
<evidence type="ECO:0000256" key="1">
    <source>
        <dbReference type="SAM" id="SignalP"/>
    </source>
</evidence>
<feature type="signal peptide" evidence="1">
    <location>
        <begin position="1"/>
        <end position="24"/>
    </location>
</feature>
<dbReference type="EMBL" id="ML978067">
    <property type="protein sequence ID" value="KAF2018924.1"/>
    <property type="molecule type" value="Genomic_DNA"/>
</dbReference>
<dbReference type="Pfam" id="PF00722">
    <property type="entry name" value="Glyco_hydro_16"/>
    <property type="match status" value="1"/>
</dbReference>
<dbReference type="SUPFAM" id="SSF49899">
    <property type="entry name" value="Concanavalin A-like lectins/glucanases"/>
    <property type="match status" value="1"/>
</dbReference>
<evidence type="ECO:0000259" key="2">
    <source>
        <dbReference type="PROSITE" id="PS51762"/>
    </source>
</evidence>
<dbReference type="GO" id="GO:0005975">
    <property type="term" value="P:carbohydrate metabolic process"/>
    <property type="evidence" value="ECO:0007669"/>
    <property type="project" value="InterPro"/>
</dbReference>
<dbReference type="RefSeq" id="XP_033387263.1">
    <property type="nucleotide sequence ID" value="XM_033526994.1"/>
</dbReference>
<dbReference type="PANTHER" id="PTHR38121">
    <property type="entry name" value="GH16 DOMAIN-CONTAINING PROTEIN"/>
    <property type="match status" value="1"/>
</dbReference>
<sequence>MVFKHSQQNSILLATSILLSPVFSAGYSTTNNFVDPKDNNKDCDCYVLSSGQDSQTPQYFQYYRFYDFRGFADKPGQYVDTPPLVNDTQDAGSEPVWNAEILNSTSWNTDWSIQNWSKPATEEFPVRMVNSPANIFISQSDDDDSNNNGGNPFTWLTLRTSRLDDFQSAGEIENNQQNVKHCSMRMYARVTGSKGAVAGFFTFFDDDNESDIEILTNDPTDTVRYTNQPAVNKKSGDEIAAASKEVASLPPWDEWQTHRIDWLDKNSYWFLNGKQVAANTYSVPRKPSYVVMNMWSDGGSWSGNMSKGDSAELQIQWIEMTFNTSGPVGGPGGGTHDKRGKGLMEKRKAKGCETVCKIDGVKETGHPEVVSVNKSSASELAVSWGLLIVVGLASVAMGL</sequence>
<dbReference type="PROSITE" id="PS51762">
    <property type="entry name" value="GH16_2"/>
    <property type="match status" value="1"/>
</dbReference>
<gene>
    <name evidence="3" type="ORF">BU24DRAFT_418488</name>
</gene>